<keyword evidence="2" id="KW-0812">Transmembrane</keyword>
<feature type="transmembrane region" description="Helical" evidence="2">
    <location>
        <begin position="190"/>
        <end position="210"/>
    </location>
</feature>
<evidence type="ECO:0000259" key="3">
    <source>
        <dbReference type="SMART" id="SM00642"/>
    </source>
</evidence>
<dbReference type="InterPro" id="IPR017853">
    <property type="entry name" value="GH"/>
</dbReference>
<accession>A0A1B6H479</accession>
<protein>
    <recommendedName>
        <fullName evidence="3">Glycosyl hydrolase family 13 catalytic domain-containing protein</fullName>
    </recommendedName>
</protein>
<organism evidence="4">
    <name type="scientific">Cuerna arida</name>
    <dbReference type="NCBI Taxonomy" id="1464854"/>
    <lineage>
        <taxon>Eukaryota</taxon>
        <taxon>Metazoa</taxon>
        <taxon>Ecdysozoa</taxon>
        <taxon>Arthropoda</taxon>
        <taxon>Hexapoda</taxon>
        <taxon>Insecta</taxon>
        <taxon>Pterygota</taxon>
        <taxon>Neoptera</taxon>
        <taxon>Paraneoptera</taxon>
        <taxon>Hemiptera</taxon>
        <taxon>Auchenorrhyncha</taxon>
        <taxon>Membracoidea</taxon>
        <taxon>Cicadellidae</taxon>
        <taxon>Cicadellinae</taxon>
        <taxon>Proconiini</taxon>
        <taxon>Cuerna</taxon>
    </lineage>
</organism>
<dbReference type="SUPFAM" id="SSF51445">
    <property type="entry name" value="(Trans)glycosidases"/>
    <property type="match status" value="1"/>
</dbReference>
<feature type="domain" description="Glycosyl hydrolase family 13 catalytic" evidence="3">
    <location>
        <begin position="231"/>
        <end position="552"/>
    </location>
</feature>
<dbReference type="GO" id="GO:0005975">
    <property type="term" value="P:carbohydrate metabolic process"/>
    <property type="evidence" value="ECO:0007669"/>
    <property type="project" value="InterPro"/>
</dbReference>
<dbReference type="Pfam" id="PF00128">
    <property type="entry name" value="Alpha-amylase"/>
    <property type="match status" value="2"/>
</dbReference>
<sequence>MAELSNMGGVGSTEGLFTQTLTAPSPEFLLVDEESSSTYPLLTPSPPAEFDHPLAHDTPPVHAYERQLSPSSIDTDLSSIPTLSSVAPPVDYGTLANCLPPPAVNQPDTGKVLEAHSGMGSSSSSSSVLQDTAASAQLLNPHHYLNLANDVTCQENGGIKPGLCGITLGVRKNPKDFCFLAWNWPLIRKCCFWGMMSLTVACVCVIIGYITTLPTRCDPPRSWYQGSLIYEIFPASFHDTDDDGQGDLRGISAKVHYLESMGVRGVRLNSIFPSENYPEHYYNVENLTQIEPILGSFADFRFLVKTLHELNISLILDLPLGSFFKHQEENARQTNSAGHAHHVIINNHILNSNVNKTVYLTPDLHGAISEVLDFWLSHGVDGFYLKDLENLVHDEKFQQHIRQWKGVLKRHKQGFDKILICSEKVIKILENDQILSTKLATVLTHFDLVDTHIEMSRDIKSQIDAVQGGVMFSRPGYPWPLWTLGSMDTTRLSSRLPSANASLAAILVGMMLPGTPSVFYGDEIGLDNLHDTDKVDFRDISHAHHLGMMHWRTNAQRTLHWLPRVQAHLPLDSARWISETAVLRDSSPSIYMHAIWREGNLVPNCAVKYIDKTLIVLERLYPRRHSYVIVANLGSETETRDLSKVFYGGHVVLSTGDHAGKYLTFHKLTLFPGEAMIVRLDK</sequence>
<evidence type="ECO:0000256" key="1">
    <source>
        <dbReference type="SAM" id="MobiDB-lite"/>
    </source>
</evidence>
<reference evidence="4" key="1">
    <citation type="submission" date="2015-11" db="EMBL/GenBank/DDBJ databases">
        <title>De novo transcriptome assembly of four potential Pierce s Disease insect vectors from Arizona vineyards.</title>
        <authorList>
            <person name="Tassone E.E."/>
        </authorList>
    </citation>
    <scope>NUCLEOTIDE SEQUENCE</scope>
</reference>
<dbReference type="AlphaFoldDB" id="A0A1B6H479"/>
<keyword evidence="2" id="KW-0472">Membrane</keyword>
<proteinExistence type="predicted"/>
<dbReference type="Gene3D" id="3.20.20.80">
    <property type="entry name" value="Glycosidases"/>
    <property type="match status" value="1"/>
</dbReference>
<dbReference type="PANTHER" id="PTHR10357:SF225">
    <property type="entry name" value="MALTASE 1-LIKE PROTEIN"/>
    <property type="match status" value="1"/>
</dbReference>
<dbReference type="EMBL" id="GECZ01000278">
    <property type="protein sequence ID" value="JAS69491.1"/>
    <property type="molecule type" value="Transcribed_RNA"/>
</dbReference>
<dbReference type="InterPro" id="IPR006047">
    <property type="entry name" value="GH13_cat_dom"/>
</dbReference>
<name>A0A1B6H479_9HEMI</name>
<evidence type="ECO:0000256" key="2">
    <source>
        <dbReference type="SAM" id="Phobius"/>
    </source>
</evidence>
<feature type="region of interest" description="Disordered" evidence="1">
    <location>
        <begin position="32"/>
        <end position="59"/>
    </location>
</feature>
<gene>
    <name evidence="4" type="ORF">g.41833</name>
</gene>
<keyword evidence="2" id="KW-1133">Transmembrane helix</keyword>
<feature type="region of interest" description="Disordered" evidence="1">
    <location>
        <begin position="106"/>
        <end position="126"/>
    </location>
</feature>
<dbReference type="PANTHER" id="PTHR10357">
    <property type="entry name" value="ALPHA-AMYLASE FAMILY MEMBER"/>
    <property type="match status" value="1"/>
</dbReference>
<dbReference type="SMART" id="SM00642">
    <property type="entry name" value="Aamy"/>
    <property type="match status" value="1"/>
</dbReference>
<evidence type="ECO:0000313" key="4">
    <source>
        <dbReference type="EMBL" id="JAS69491.1"/>
    </source>
</evidence>